<dbReference type="Pfam" id="PF12728">
    <property type="entry name" value="HTH_17"/>
    <property type="match status" value="1"/>
</dbReference>
<accession>A0A286RHC4</accession>
<dbReference type="OrthoDB" id="289890at2"/>
<dbReference type="AlphaFoldDB" id="A0A286RHC4"/>
<feature type="compositionally biased region" description="Polar residues" evidence="1">
    <location>
        <begin position="60"/>
        <end position="69"/>
    </location>
</feature>
<evidence type="ECO:0000256" key="1">
    <source>
        <dbReference type="SAM" id="MobiDB-lite"/>
    </source>
</evidence>
<dbReference type="EMBL" id="CP018477">
    <property type="protein sequence ID" value="ASV75326.1"/>
    <property type="molecule type" value="Genomic_DNA"/>
</dbReference>
<evidence type="ECO:0000313" key="3">
    <source>
        <dbReference type="EMBL" id="ASV75326.1"/>
    </source>
</evidence>
<protein>
    <recommendedName>
        <fullName evidence="2">Helix-turn-helix domain-containing protein</fullName>
    </recommendedName>
</protein>
<reference evidence="3 4" key="1">
    <citation type="journal article" name="Front. Microbiol.">
        <title>Sugar Metabolism of the First Thermophilic Planctomycete Thermogutta terrifontis: Comparative Genomic and Transcriptomic Approaches.</title>
        <authorList>
            <person name="Elcheninov A.G."/>
            <person name="Menzel P."/>
            <person name="Gudbergsdottir S.R."/>
            <person name="Slesarev A.I."/>
            <person name="Kadnikov V.V."/>
            <person name="Krogh A."/>
            <person name="Bonch-Osmolovskaya E.A."/>
            <person name="Peng X."/>
            <person name="Kublanov I.V."/>
        </authorList>
    </citation>
    <scope>NUCLEOTIDE SEQUENCE [LARGE SCALE GENOMIC DNA]</scope>
    <source>
        <strain evidence="3 4">R1</strain>
    </source>
</reference>
<evidence type="ECO:0000313" key="4">
    <source>
        <dbReference type="Proteomes" id="UP000215086"/>
    </source>
</evidence>
<dbReference type="Proteomes" id="UP000215086">
    <property type="component" value="Chromosome"/>
</dbReference>
<gene>
    <name evidence="3" type="ORF">THTE_2724</name>
</gene>
<dbReference type="InterPro" id="IPR009061">
    <property type="entry name" value="DNA-bd_dom_put_sf"/>
</dbReference>
<keyword evidence="4" id="KW-1185">Reference proteome</keyword>
<organism evidence="3 4">
    <name type="scientific">Thermogutta terrifontis</name>
    <dbReference type="NCBI Taxonomy" id="1331910"/>
    <lineage>
        <taxon>Bacteria</taxon>
        <taxon>Pseudomonadati</taxon>
        <taxon>Planctomycetota</taxon>
        <taxon>Planctomycetia</taxon>
        <taxon>Pirellulales</taxon>
        <taxon>Thermoguttaceae</taxon>
        <taxon>Thermogutta</taxon>
    </lineage>
</organism>
<dbReference type="KEGG" id="ttf:THTE_2724"/>
<evidence type="ECO:0000259" key="2">
    <source>
        <dbReference type="Pfam" id="PF12728"/>
    </source>
</evidence>
<name>A0A286RHC4_9BACT</name>
<dbReference type="SUPFAM" id="SSF46955">
    <property type="entry name" value="Putative DNA-binding domain"/>
    <property type="match status" value="1"/>
</dbReference>
<dbReference type="InterPro" id="IPR041657">
    <property type="entry name" value="HTH_17"/>
</dbReference>
<sequence length="79" mass="8760">MLERLLLTPREAAYRLGISTRHLWNLTSPRGPIPVVKLGRKTFYRPQDLENFVAEMARQSAETVESQPGAQHGGATADG</sequence>
<feature type="domain" description="Helix-turn-helix" evidence="2">
    <location>
        <begin position="6"/>
        <end position="55"/>
    </location>
</feature>
<dbReference type="RefSeq" id="WP_095415420.1">
    <property type="nucleotide sequence ID" value="NZ_CP018477.1"/>
</dbReference>
<proteinExistence type="predicted"/>
<feature type="region of interest" description="Disordered" evidence="1">
    <location>
        <begin position="58"/>
        <end position="79"/>
    </location>
</feature>